<protein>
    <recommendedName>
        <fullName evidence="3">Phage-related protein</fullName>
    </recommendedName>
</protein>
<dbReference type="EMBL" id="LCOT01000032">
    <property type="protein sequence ID" value="KKU83006.1"/>
    <property type="molecule type" value="Genomic_DNA"/>
</dbReference>
<organism evidence="1 2">
    <name type="scientific">Candidatus Amesbacteria bacterium GW2011_GWC2_47_8</name>
    <dbReference type="NCBI Taxonomy" id="1618367"/>
    <lineage>
        <taxon>Bacteria</taxon>
        <taxon>Candidatus Amesiibacteriota</taxon>
    </lineage>
</organism>
<evidence type="ECO:0000313" key="2">
    <source>
        <dbReference type="Proteomes" id="UP000034265"/>
    </source>
</evidence>
<sequence length="81" mass="9306">MELLKGYGVGLGFPHVKKLAGTQLWELRTAGESKVRVIYVARYGKKFLLLHGFVKKEQKTPRREIAVAEERLREHSSRLTV</sequence>
<dbReference type="Proteomes" id="UP000034265">
    <property type="component" value="Unassembled WGS sequence"/>
</dbReference>
<dbReference type="AlphaFoldDB" id="A0A0G1TMH6"/>
<evidence type="ECO:0008006" key="3">
    <source>
        <dbReference type="Google" id="ProtNLM"/>
    </source>
</evidence>
<dbReference type="InterPro" id="IPR009241">
    <property type="entry name" value="HigB-like"/>
</dbReference>
<accession>A0A0G1TMH6</accession>
<evidence type="ECO:0000313" key="1">
    <source>
        <dbReference type="EMBL" id="KKU83006.1"/>
    </source>
</evidence>
<name>A0A0G1TMH6_9BACT</name>
<comment type="caution">
    <text evidence="1">The sequence shown here is derived from an EMBL/GenBank/DDBJ whole genome shotgun (WGS) entry which is preliminary data.</text>
</comment>
<reference evidence="1 2" key="1">
    <citation type="journal article" date="2015" name="Nature">
        <title>rRNA introns, odd ribosomes, and small enigmatic genomes across a large radiation of phyla.</title>
        <authorList>
            <person name="Brown C.T."/>
            <person name="Hug L.A."/>
            <person name="Thomas B.C."/>
            <person name="Sharon I."/>
            <person name="Castelle C.J."/>
            <person name="Singh A."/>
            <person name="Wilkins M.J."/>
            <person name="Williams K.H."/>
            <person name="Banfield J.F."/>
        </authorList>
    </citation>
    <scope>NUCLEOTIDE SEQUENCE [LARGE SCALE GENOMIC DNA]</scope>
</reference>
<gene>
    <name evidence="1" type="ORF">UY11_C0032G0002</name>
</gene>
<proteinExistence type="predicted"/>
<dbReference type="Pfam" id="PF05973">
    <property type="entry name" value="Gp49"/>
    <property type="match status" value="1"/>
</dbReference>